<dbReference type="Proteomes" id="UP000565155">
    <property type="component" value="Unassembled WGS sequence"/>
</dbReference>
<dbReference type="EMBL" id="JABCMA010000931">
    <property type="protein sequence ID" value="NMR77636.1"/>
    <property type="molecule type" value="Genomic_DNA"/>
</dbReference>
<dbReference type="AlphaFoldDB" id="A0A7Y0N2M9"/>
<dbReference type="Pfam" id="PF07992">
    <property type="entry name" value="Pyr_redox_2"/>
    <property type="match status" value="1"/>
</dbReference>
<reference evidence="2 3" key="1">
    <citation type="submission" date="2020-04" db="EMBL/GenBank/DDBJ databases">
        <title>Whole-genome sequencing of Vibrio spp. from China reveals different genetic environments of blaCTX-M-14 among diverse lineages.</title>
        <authorList>
            <person name="Zheng Z."/>
            <person name="Ye L."/>
            <person name="Chen S."/>
        </authorList>
    </citation>
    <scope>NUCLEOTIDE SEQUENCE [LARGE SCALE GENOMIC DNA]</scope>
    <source>
        <strain evidence="2 3">Vb1636</strain>
    </source>
</reference>
<feature type="non-terminal residue" evidence="2">
    <location>
        <position position="1"/>
    </location>
</feature>
<evidence type="ECO:0000313" key="2">
    <source>
        <dbReference type="EMBL" id="NMR77636.1"/>
    </source>
</evidence>
<dbReference type="InterPro" id="IPR023753">
    <property type="entry name" value="FAD/NAD-binding_dom"/>
</dbReference>
<feature type="domain" description="FAD/NAD(P)-binding" evidence="1">
    <location>
        <begin position="23"/>
        <end position="139"/>
    </location>
</feature>
<protein>
    <submittedName>
        <fullName evidence="2">FAD-dependent oxidoreductase</fullName>
    </submittedName>
</protein>
<dbReference type="FunFam" id="3.40.50.720:FF:000113">
    <property type="entry name" value="Glutamate synthase [NADH], amyloplastic"/>
    <property type="match status" value="1"/>
</dbReference>
<feature type="non-terminal residue" evidence="2">
    <location>
        <position position="156"/>
    </location>
</feature>
<dbReference type="PANTHER" id="PTHR43100:SF1">
    <property type="entry name" value="GLUTAMATE SYNTHASE [NADPH] SMALL CHAIN"/>
    <property type="match status" value="1"/>
</dbReference>
<dbReference type="Gene3D" id="3.50.50.60">
    <property type="entry name" value="FAD/NAD(P)-binding domain"/>
    <property type="match status" value="1"/>
</dbReference>
<comment type="caution">
    <text evidence="2">The sequence shown here is derived from an EMBL/GenBank/DDBJ whole genome shotgun (WGS) entry which is preliminary data.</text>
</comment>
<dbReference type="InterPro" id="IPR051394">
    <property type="entry name" value="Glutamate_Synthase"/>
</dbReference>
<dbReference type="SUPFAM" id="SSF51971">
    <property type="entry name" value="Nucleotide-binding domain"/>
    <property type="match status" value="1"/>
</dbReference>
<dbReference type="PANTHER" id="PTHR43100">
    <property type="entry name" value="GLUTAMATE SYNTHASE [NADPH] SMALL CHAIN"/>
    <property type="match status" value="1"/>
</dbReference>
<name>A0A7Y0N2M9_VIBAL</name>
<dbReference type="InterPro" id="IPR036188">
    <property type="entry name" value="FAD/NAD-bd_sf"/>
</dbReference>
<evidence type="ECO:0000259" key="1">
    <source>
        <dbReference type="Pfam" id="PF07992"/>
    </source>
</evidence>
<dbReference type="GO" id="GO:0016491">
    <property type="term" value="F:oxidoreductase activity"/>
    <property type="evidence" value="ECO:0007669"/>
    <property type="project" value="InterPro"/>
</dbReference>
<sequence length="156" mass="17069">IVETAYREGYAKPKTPRSRTGKTVAIIGSGPAGLAAAEQLNSAGHTVTVFERDEKVGGLLRFGIPDFKLSMEVIDRKINLMAEAGVEFRVNQHVGVDVNAQQLRQEYDVVLLTGGSTVPRDLPVPGRNLKGVYFAMQFLGQNNRRANNMDLKGEEI</sequence>
<dbReference type="RefSeq" id="WP_169629885.1">
    <property type="nucleotide sequence ID" value="NZ_JABCMA010000931.1"/>
</dbReference>
<accession>A0A7Y0N2M9</accession>
<proteinExistence type="predicted"/>
<organism evidence="2 3">
    <name type="scientific">Vibrio alginolyticus</name>
    <dbReference type="NCBI Taxonomy" id="663"/>
    <lineage>
        <taxon>Bacteria</taxon>
        <taxon>Pseudomonadati</taxon>
        <taxon>Pseudomonadota</taxon>
        <taxon>Gammaproteobacteria</taxon>
        <taxon>Vibrionales</taxon>
        <taxon>Vibrionaceae</taxon>
        <taxon>Vibrio</taxon>
    </lineage>
</organism>
<evidence type="ECO:0000313" key="3">
    <source>
        <dbReference type="Proteomes" id="UP000565155"/>
    </source>
</evidence>
<gene>
    <name evidence="2" type="ORF">HKB35_29080</name>
</gene>
<dbReference type="PRINTS" id="PR00419">
    <property type="entry name" value="ADXRDTASE"/>
</dbReference>